<keyword evidence="2" id="KW-0949">S-adenosyl-L-methionine</keyword>
<evidence type="ECO:0000256" key="3">
    <source>
        <dbReference type="ARBA" id="ARBA00022723"/>
    </source>
</evidence>
<dbReference type="GO" id="GO:0003824">
    <property type="term" value="F:catalytic activity"/>
    <property type="evidence" value="ECO:0007669"/>
    <property type="project" value="InterPro"/>
</dbReference>
<evidence type="ECO:0000256" key="1">
    <source>
        <dbReference type="ARBA" id="ARBA00001966"/>
    </source>
</evidence>
<dbReference type="SFLD" id="SFLDG01067">
    <property type="entry name" value="SPASM/twitch_domain_containing"/>
    <property type="match status" value="1"/>
</dbReference>
<dbReference type="GO" id="GO:0051536">
    <property type="term" value="F:iron-sulfur cluster binding"/>
    <property type="evidence" value="ECO:0007669"/>
    <property type="project" value="UniProtKB-KW"/>
</dbReference>
<organism evidence="7 8">
    <name type="scientific">Celerinatantimonas diazotrophica</name>
    <dbReference type="NCBI Taxonomy" id="412034"/>
    <lineage>
        <taxon>Bacteria</taxon>
        <taxon>Pseudomonadati</taxon>
        <taxon>Pseudomonadota</taxon>
        <taxon>Gammaproteobacteria</taxon>
        <taxon>Celerinatantimonadaceae</taxon>
        <taxon>Celerinatantimonas</taxon>
    </lineage>
</organism>
<dbReference type="Pfam" id="PF04055">
    <property type="entry name" value="Radical_SAM"/>
    <property type="match status" value="1"/>
</dbReference>
<keyword evidence="5" id="KW-0411">Iron-sulfur</keyword>
<reference evidence="7 8" key="1">
    <citation type="submission" date="2019-03" db="EMBL/GenBank/DDBJ databases">
        <title>Genomic Encyclopedia of Type Strains, Phase IV (KMG-IV): sequencing the most valuable type-strain genomes for metagenomic binning, comparative biology and taxonomic classification.</title>
        <authorList>
            <person name="Goeker M."/>
        </authorList>
    </citation>
    <scope>NUCLEOTIDE SEQUENCE [LARGE SCALE GENOMIC DNA]</scope>
    <source>
        <strain evidence="7 8">DSM 18577</strain>
    </source>
</reference>
<dbReference type="InterPro" id="IPR058240">
    <property type="entry name" value="rSAM_sf"/>
</dbReference>
<keyword evidence="4" id="KW-0408">Iron</keyword>
<dbReference type="InterPro" id="IPR050377">
    <property type="entry name" value="Radical_SAM_PqqE_MftC-like"/>
</dbReference>
<evidence type="ECO:0000259" key="6">
    <source>
        <dbReference type="PROSITE" id="PS51918"/>
    </source>
</evidence>
<dbReference type="RefSeq" id="WP_131912365.1">
    <property type="nucleotide sequence ID" value="NZ_OU594967.1"/>
</dbReference>
<dbReference type="InterPro" id="IPR013785">
    <property type="entry name" value="Aldolase_TIM"/>
</dbReference>
<gene>
    <name evidence="7" type="ORF">EV690_1525</name>
</gene>
<evidence type="ECO:0000313" key="8">
    <source>
        <dbReference type="Proteomes" id="UP000295565"/>
    </source>
</evidence>
<comment type="cofactor">
    <cofactor evidence="1">
        <name>[4Fe-4S] cluster</name>
        <dbReference type="ChEBI" id="CHEBI:49883"/>
    </cofactor>
</comment>
<dbReference type="InterPro" id="IPR007197">
    <property type="entry name" value="rSAM"/>
</dbReference>
<evidence type="ECO:0000256" key="4">
    <source>
        <dbReference type="ARBA" id="ARBA00023004"/>
    </source>
</evidence>
<comment type="caution">
    <text evidence="7">The sequence shown here is derived from an EMBL/GenBank/DDBJ whole genome shotgun (WGS) entry which is preliminary data.</text>
</comment>
<dbReference type="EMBL" id="SMGD01000012">
    <property type="protein sequence ID" value="TCK57828.1"/>
    <property type="molecule type" value="Genomic_DNA"/>
</dbReference>
<protein>
    <submittedName>
        <fullName evidence="7">His-Xaa-Ser system radical SAM maturase HxsC</fullName>
    </submittedName>
</protein>
<dbReference type="Gene3D" id="3.20.20.70">
    <property type="entry name" value="Aldolase class I"/>
    <property type="match status" value="1"/>
</dbReference>
<accession>A0A4R1K1G2</accession>
<evidence type="ECO:0000313" key="7">
    <source>
        <dbReference type="EMBL" id="TCK57828.1"/>
    </source>
</evidence>
<feature type="domain" description="Radical SAM core" evidence="6">
    <location>
        <begin position="106"/>
        <end position="327"/>
    </location>
</feature>
<name>A0A4R1K1G2_9GAMM</name>
<dbReference type="InterPro" id="IPR024032">
    <property type="entry name" value="rSAM_paired_HxsC"/>
</dbReference>
<proteinExistence type="predicted"/>
<dbReference type="PANTHER" id="PTHR11228:SF7">
    <property type="entry name" value="PQQA PEPTIDE CYCLASE"/>
    <property type="match status" value="1"/>
</dbReference>
<dbReference type="CDD" id="cd01335">
    <property type="entry name" value="Radical_SAM"/>
    <property type="match status" value="1"/>
</dbReference>
<sequence>MRNGQPLKTKANIENLTAPLMLEVIDLESFISSGDCNNKHCLLIHEYAPSLDSILKLDWGAVIIINEISPPIDNRLPIATDLEFPNAIASGDVIVISLKRINVLYRRSSHSNLLFVTERCDHRCIMCSQPPKEIDDTWRINECHQLIELIDDDTTTLGVSGGEPTLLGDELLKLIQHAKDTLPKTSLHILTNGCAFEDFTYVSKIQTLAHPHIIWGIPIYGATPQHHDYHTQVTGSFNQTIHGLYNLGHAKQHIELRIVLTQHVVKHIEDIAEFITRNLAFVETVAFMGIEPTGFARTNYQQVWCELTDYQCSLSDSVKRLQSNGIHTALYNIPLCHLPETLHPIAAQSISEWKNTYRDECNSCEKISQCSGFFQSHRQRFGHQRIIPIQSLRSETHGI</sequence>
<keyword evidence="8" id="KW-1185">Reference proteome</keyword>
<evidence type="ECO:0000256" key="5">
    <source>
        <dbReference type="ARBA" id="ARBA00023014"/>
    </source>
</evidence>
<dbReference type="SFLD" id="SFLDG01103">
    <property type="entry name" value="Uncharacterised_Radical_SAM_Su"/>
    <property type="match status" value="1"/>
</dbReference>
<dbReference type="PROSITE" id="PS51918">
    <property type="entry name" value="RADICAL_SAM"/>
    <property type="match status" value="1"/>
</dbReference>
<dbReference type="PANTHER" id="PTHR11228">
    <property type="entry name" value="RADICAL SAM DOMAIN PROTEIN"/>
    <property type="match status" value="1"/>
</dbReference>
<dbReference type="Proteomes" id="UP000295565">
    <property type="component" value="Unassembled WGS sequence"/>
</dbReference>
<dbReference type="OrthoDB" id="4501241at2"/>
<keyword evidence="3" id="KW-0479">Metal-binding</keyword>
<dbReference type="GO" id="GO:0046872">
    <property type="term" value="F:metal ion binding"/>
    <property type="evidence" value="ECO:0007669"/>
    <property type="project" value="UniProtKB-KW"/>
</dbReference>
<dbReference type="SUPFAM" id="SSF102114">
    <property type="entry name" value="Radical SAM enzymes"/>
    <property type="match status" value="1"/>
</dbReference>
<dbReference type="AlphaFoldDB" id="A0A4R1K1G2"/>
<dbReference type="SFLD" id="SFLDS00029">
    <property type="entry name" value="Radical_SAM"/>
    <property type="match status" value="1"/>
</dbReference>
<dbReference type="NCBIfam" id="TIGR03977">
    <property type="entry name" value="rSAM_pair_HxsC"/>
    <property type="match status" value="1"/>
</dbReference>
<evidence type="ECO:0000256" key="2">
    <source>
        <dbReference type="ARBA" id="ARBA00022691"/>
    </source>
</evidence>